<dbReference type="EMBL" id="CP024176">
    <property type="protein sequence ID" value="ATQ82461.1"/>
    <property type="molecule type" value="Genomic_DNA"/>
</dbReference>
<sequence length="378" mass="43052">MGILDKITEPLKEYVSVFDFIKGLSQYNNQNLYDVVTYLNHYDFAENVTVYFIDIDYKIEPLEFDCYNNELRSKLDKLQTASYLEDFVWSNENFEKLKSSDKFKLIESLADFANIYNTVHWHFSIQELASIEPLEGLLGFLGNDRIPITLSEPQAGEAKQETVILQRDPLLTDLDIFNILEASCLISGDDPIQIEICIGDTYFRQNNIEYLKAEKLIRAGIKSGNLDHDITRQSLQNFLKIKGYIINGFNDNLPTLPTPQTDSQLLQKVADQQATIDQQAKEIAELKAQLASIEQASDPNQSHTPAIVDKVLTGNSQSAVTKLIYSFMREHNYPLDGKHKGAVNEILQKLTNSYKVGIAEDTIAKWLKLVNELDQKLK</sequence>
<dbReference type="AlphaFoldDB" id="A0A2D2E591"/>
<protein>
    <submittedName>
        <fullName evidence="1">Uncharacterized protein</fullName>
    </submittedName>
</protein>
<name>A0A2D2E591_FAUOS</name>
<proteinExistence type="predicted"/>
<accession>A0A2D2E591</accession>
<reference evidence="1" key="1">
    <citation type="submission" date="2017-11" db="EMBL/GenBank/DDBJ databases">
        <title>Complete Genome Sequence from Moraxella oslensis YHS isolated from human skin.</title>
        <authorList>
            <person name="Lee K."/>
            <person name="Lim J.Y."/>
            <person name="Hwang I."/>
        </authorList>
    </citation>
    <scope>NUCLEOTIDE SEQUENCE</scope>
    <source>
        <strain evidence="1">YHS</strain>
    </source>
</reference>
<gene>
    <name evidence="1" type="ORF">YHS_00595</name>
</gene>
<evidence type="ECO:0000313" key="1">
    <source>
        <dbReference type="EMBL" id="ATQ82461.1"/>
    </source>
</evidence>
<organism evidence="1">
    <name type="scientific">Faucicola osloensis</name>
    <name type="common">Moraxella osloensis</name>
    <dbReference type="NCBI Taxonomy" id="34062"/>
    <lineage>
        <taxon>Bacteria</taxon>
        <taxon>Pseudomonadati</taxon>
        <taxon>Pseudomonadota</taxon>
        <taxon>Gammaproteobacteria</taxon>
        <taxon>Moraxellales</taxon>
        <taxon>Moraxellaceae</taxon>
        <taxon>Faucicola</taxon>
    </lineage>
</organism>